<evidence type="ECO:0000313" key="1">
    <source>
        <dbReference type="EMBL" id="AYF75653.1"/>
    </source>
</evidence>
<keyword evidence="2" id="KW-1185">Reference proteome</keyword>
<dbReference type="EMBL" id="CP032568">
    <property type="protein sequence ID" value="AYF75653.1"/>
    <property type="molecule type" value="Genomic_DNA"/>
</dbReference>
<evidence type="ECO:0000313" key="2">
    <source>
        <dbReference type="Proteomes" id="UP000267164"/>
    </source>
</evidence>
<dbReference type="KEGG" id="nyu:D7D52_19380"/>
<dbReference type="InterPro" id="IPR036410">
    <property type="entry name" value="HSP_DnaJ_Cys-rich_dom_sf"/>
</dbReference>
<gene>
    <name evidence="1" type="ORF">D7D52_19380</name>
</gene>
<dbReference type="RefSeq" id="WP_120738371.1">
    <property type="nucleotide sequence ID" value="NZ_CP032568.1"/>
</dbReference>
<accession>A0A386ZEN3</accession>
<protein>
    <submittedName>
        <fullName evidence="1">Uncharacterized protein</fullName>
    </submittedName>
</protein>
<organism evidence="1 2">
    <name type="scientific">Nocardia yunnanensis</name>
    <dbReference type="NCBI Taxonomy" id="2382165"/>
    <lineage>
        <taxon>Bacteria</taxon>
        <taxon>Bacillati</taxon>
        <taxon>Actinomycetota</taxon>
        <taxon>Actinomycetes</taxon>
        <taxon>Mycobacteriales</taxon>
        <taxon>Nocardiaceae</taxon>
        <taxon>Nocardia</taxon>
    </lineage>
</organism>
<dbReference type="Proteomes" id="UP000267164">
    <property type="component" value="Chromosome"/>
</dbReference>
<dbReference type="AlphaFoldDB" id="A0A386ZEN3"/>
<dbReference type="OrthoDB" id="4558093at2"/>
<dbReference type="SUPFAM" id="SSF57938">
    <property type="entry name" value="DnaJ/Hsp40 cysteine-rich domain"/>
    <property type="match status" value="1"/>
</dbReference>
<sequence length="60" mass="6511">MAIQGFLNILLDTVHPNRGWRYCAWCEGTGAAGYSEHGSAILCTGCGGIGWLVDPPVYRR</sequence>
<proteinExistence type="predicted"/>
<reference evidence="1 2" key="1">
    <citation type="submission" date="2018-09" db="EMBL/GenBank/DDBJ databases">
        <title>Nocardia yunnanensis sp. nov., an actinomycete isolated from a soil sample.</title>
        <authorList>
            <person name="Zhang J."/>
        </authorList>
    </citation>
    <scope>NUCLEOTIDE SEQUENCE [LARGE SCALE GENOMIC DNA]</scope>
    <source>
        <strain evidence="1 2">CFHS0054</strain>
    </source>
</reference>
<name>A0A386ZEN3_9NOCA</name>